<feature type="transmembrane region" description="Helical" evidence="1">
    <location>
        <begin position="48"/>
        <end position="69"/>
    </location>
</feature>
<comment type="caution">
    <text evidence="2">The sequence shown here is derived from an EMBL/GenBank/DDBJ whole genome shotgun (WGS) entry which is preliminary data.</text>
</comment>
<gene>
    <name evidence="2" type="ORF">JRQ81_011581</name>
</gene>
<reference evidence="2" key="1">
    <citation type="journal article" date="2023" name="DNA Res.">
        <title>Chromosome-level genome assembly of Phrynocephalus forsythii using third-generation DNA sequencing and Hi-C analysis.</title>
        <authorList>
            <person name="Qi Y."/>
            <person name="Zhao W."/>
            <person name="Zhao Y."/>
            <person name="Niu C."/>
            <person name="Cao S."/>
            <person name="Zhang Y."/>
        </authorList>
    </citation>
    <scope>NUCLEOTIDE SEQUENCE</scope>
    <source>
        <tissue evidence="2">Muscle</tissue>
    </source>
</reference>
<name>A0A9Q0X6N6_9SAUR</name>
<dbReference type="EMBL" id="JAPFRF010000023">
    <property type="protein sequence ID" value="KAJ7304059.1"/>
    <property type="molecule type" value="Genomic_DNA"/>
</dbReference>
<keyword evidence="3" id="KW-1185">Reference proteome</keyword>
<organism evidence="2 3">
    <name type="scientific">Phrynocephalus forsythii</name>
    <dbReference type="NCBI Taxonomy" id="171643"/>
    <lineage>
        <taxon>Eukaryota</taxon>
        <taxon>Metazoa</taxon>
        <taxon>Chordata</taxon>
        <taxon>Craniata</taxon>
        <taxon>Vertebrata</taxon>
        <taxon>Euteleostomi</taxon>
        <taxon>Lepidosauria</taxon>
        <taxon>Squamata</taxon>
        <taxon>Bifurcata</taxon>
        <taxon>Unidentata</taxon>
        <taxon>Episquamata</taxon>
        <taxon>Toxicofera</taxon>
        <taxon>Iguania</taxon>
        <taxon>Acrodonta</taxon>
        <taxon>Agamidae</taxon>
        <taxon>Agaminae</taxon>
        <taxon>Phrynocephalus</taxon>
    </lineage>
</organism>
<dbReference type="OrthoDB" id="10624594at2759"/>
<sequence>MKVSGSGFALLTRTSLQSSIVQTFPLCFSEGYFAKIFQAKIQKRTSRILNTVNFVLLLIATGSPLLLWYKFEYSYFFRGLWTVCDHLGCIALFHSGVSMDVARGLSLLANFAGLLALLSEWDLLDRLVKCNISEHLVSCLANFHTGTQALLQYKYSEEEKQKTDRNPEEL</sequence>
<evidence type="ECO:0000313" key="3">
    <source>
        <dbReference type="Proteomes" id="UP001142489"/>
    </source>
</evidence>
<evidence type="ECO:0000313" key="2">
    <source>
        <dbReference type="EMBL" id="KAJ7304059.1"/>
    </source>
</evidence>
<keyword evidence="1" id="KW-0472">Membrane</keyword>
<proteinExistence type="predicted"/>
<dbReference type="Proteomes" id="UP001142489">
    <property type="component" value="Unassembled WGS sequence"/>
</dbReference>
<accession>A0A9Q0X6N6</accession>
<evidence type="ECO:0000256" key="1">
    <source>
        <dbReference type="SAM" id="Phobius"/>
    </source>
</evidence>
<protein>
    <submittedName>
        <fullName evidence="2">Uncharacterized protein</fullName>
    </submittedName>
</protein>
<dbReference type="AlphaFoldDB" id="A0A9Q0X6N6"/>
<keyword evidence="1" id="KW-0812">Transmembrane</keyword>
<keyword evidence="1" id="KW-1133">Transmembrane helix</keyword>